<feature type="transmembrane region" description="Helical" evidence="1">
    <location>
        <begin position="7"/>
        <end position="28"/>
    </location>
</feature>
<keyword evidence="1" id="KW-1133">Transmembrane helix</keyword>
<dbReference type="GO" id="GO:0004527">
    <property type="term" value="F:exonuclease activity"/>
    <property type="evidence" value="ECO:0007669"/>
    <property type="project" value="UniProtKB-KW"/>
</dbReference>
<dbReference type="RefSeq" id="WP_086469860.1">
    <property type="nucleotide sequence ID" value="NZ_FXWK01000001.1"/>
</dbReference>
<proteinExistence type="predicted"/>
<organism evidence="3 4">
    <name type="scientific">Devosia lucknowensis</name>
    <dbReference type="NCBI Taxonomy" id="1096929"/>
    <lineage>
        <taxon>Bacteria</taxon>
        <taxon>Pseudomonadati</taxon>
        <taxon>Pseudomonadota</taxon>
        <taxon>Alphaproteobacteria</taxon>
        <taxon>Hyphomicrobiales</taxon>
        <taxon>Devosiaceae</taxon>
        <taxon>Devosia</taxon>
    </lineage>
</organism>
<name>A0A1Y6F319_9HYPH</name>
<dbReference type="GO" id="GO:0004519">
    <property type="term" value="F:endonuclease activity"/>
    <property type="evidence" value="ECO:0007669"/>
    <property type="project" value="UniProtKB-KW"/>
</dbReference>
<accession>A0A1Y6F319</accession>
<feature type="transmembrane region" description="Helical" evidence="1">
    <location>
        <begin position="40"/>
        <end position="58"/>
    </location>
</feature>
<evidence type="ECO:0000259" key="2">
    <source>
        <dbReference type="Pfam" id="PF03372"/>
    </source>
</evidence>
<evidence type="ECO:0000313" key="4">
    <source>
        <dbReference type="Proteomes" id="UP000194474"/>
    </source>
</evidence>
<gene>
    <name evidence="3" type="ORF">SAMN06295905_1550</name>
</gene>
<dbReference type="OrthoDB" id="3808618at2"/>
<dbReference type="AlphaFoldDB" id="A0A1Y6F319"/>
<dbReference type="SUPFAM" id="SSF56219">
    <property type="entry name" value="DNase I-like"/>
    <property type="match status" value="1"/>
</dbReference>
<keyword evidence="1" id="KW-0472">Membrane</keyword>
<feature type="transmembrane region" description="Helical" evidence="1">
    <location>
        <begin position="65"/>
        <end position="83"/>
    </location>
</feature>
<dbReference type="InterPro" id="IPR036691">
    <property type="entry name" value="Endo/exonu/phosph_ase_sf"/>
</dbReference>
<protein>
    <submittedName>
        <fullName evidence="3">Endonuclease/Exonuclease/phosphatase family protein</fullName>
    </submittedName>
</protein>
<dbReference type="Gene3D" id="3.60.10.10">
    <property type="entry name" value="Endonuclease/exonuclease/phosphatase"/>
    <property type="match status" value="1"/>
</dbReference>
<keyword evidence="1" id="KW-0812">Transmembrane</keyword>
<dbReference type="InterPro" id="IPR005135">
    <property type="entry name" value="Endo/exonuclease/phosphatase"/>
</dbReference>
<evidence type="ECO:0000256" key="1">
    <source>
        <dbReference type="SAM" id="Phobius"/>
    </source>
</evidence>
<reference evidence="4" key="1">
    <citation type="submission" date="2017-04" db="EMBL/GenBank/DDBJ databases">
        <authorList>
            <person name="Varghese N."/>
            <person name="Submissions S."/>
        </authorList>
    </citation>
    <scope>NUCLEOTIDE SEQUENCE [LARGE SCALE GENOMIC DNA]</scope>
</reference>
<keyword evidence="3" id="KW-0255">Endonuclease</keyword>
<sequence length="315" mass="33945">MLSWAEFRGALLALGGLLVLVFAVIVVHPGLPGELLLQSLRFHLILAGLGLAVLTMIVGARWRGGLLLAIVLAAGVHGALYVMEFQQRRVDYAGPPAATLDFLSFNVLTGNRRSEELVQSILADPPDVALIMETPGIEDYLDQVATVLPYRAGCSRSETCDISLHSSIPFDSFEVRDLPPLGRERVVIGKITVAGQGVTVVGIHLSKPYYDNTSEIELWLINRMLSEIEGPLILAGDFNSASWTDPVAEIGRSQNLAPGPTQPATWPVRLGPLGVPIDNMFTRGSAQIMSLVSGDSHGSNHRPLRAEIGLYPAED</sequence>
<keyword evidence="3" id="KW-0269">Exonuclease</keyword>
<feature type="domain" description="Endonuclease/exonuclease/phosphatase" evidence="2">
    <location>
        <begin position="103"/>
        <end position="300"/>
    </location>
</feature>
<keyword evidence="3" id="KW-0540">Nuclease</keyword>
<dbReference type="EMBL" id="FXWK01000001">
    <property type="protein sequence ID" value="SMQ67182.1"/>
    <property type="molecule type" value="Genomic_DNA"/>
</dbReference>
<dbReference type="Pfam" id="PF03372">
    <property type="entry name" value="Exo_endo_phos"/>
    <property type="match status" value="1"/>
</dbReference>
<evidence type="ECO:0000313" key="3">
    <source>
        <dbReference type="EMBL" id="SMQ67182.1"/>
    </source>
</evidence>
<dbReference type="Proteomes" id="UP000194474">
    <property type="component" value="Unassembled WGS sequence"/>
</dbReference>
<keyword evidence="4" id="KW-1185">Reference proteome</keyword>
<keyword evidence="3" id="KW-0378">Hydrolase</keyword>